<dbReference type="AlphaFoldDB" id="A0A852ZJ86"/>
<protein>
    <submittedName>
        <fullName evidence="3">NAD(P)-dependent dehydrogenase (Short-subunit alcohol dehydrogenase family)</fullName>
    </submittedName>
</protein>
<evidence type="ECO:0000313" key="4">
    <source>
        <dbReference type="Proteomes" id="UP000579605"/>
    </source>
</evidence>
<proteinExistence type="inferred from homology"/>
<dbReference type="PANTHER" id="PTHR24321">
    <property type="entry name" value="DEHYDROGENASES, SHORT CHAIN"/>
    <property type="match status" value="1"/>
</dbReference>
<keyword evidence="2" id="KW-0560">Oxidoreductase</keyword>
<evidence type="ECO:0000313" key="3">
    <source>
        <dbReference type="EMBL" id="NYH92195.1"/>
    </source>
</evidence>
<comment type="caution">
    <text evidence="3">The sequence shown here is derived from an EMBL/GenBank/DDBJ whole genome shotgun (WGS) entry which is preliminary data.</text>
</comment>
<dbReference type="InterPro" id="IPR002347">
    <property type="entry name" value="SDR_fam"/>
</dbReference>
<accession>A0A852ZJ86</accession>
<organism evidence="3 4">
    <name type="scientific">Actinopolymorpha rutila</name>
    <dbReference type="NCBI Taxonomy" id="446787"/>
    <lineage>
        <taxon>Bacteria</taxon>
        <taxon>Bacillati</taxon>
        <taxon>Actinomycetota</taxon>
        <taxon>Actinomycetes</taxon>
        <taxon>Propionibacteriales</taxon>
        <taxon>Actinopolymorphaceae</taxon>
        <taxon>Actinopolymorpha</taxon>
    </lineage>
</organism>
<comment type="similarity">
    <text evidence="1">Belongs to the short-chain dehydrogenases/reductases (SDR) family.</text>
</comment>
<dbReference type="InterPro" id="IPR036291">
    <property type="entry name" value="NAD(P)-bd_dom_sf"/>
</dbReference>
<reference evidence="3 4" key="1">
    <citation type="submission" date="2020-07" db="EMBL/GenBank/DDBJ databases">
        <title>Sequencing the genomes of 1000 actinobacteria strains.</title>
        <authorList>
            <person name="Klenk H.-P."/>
        </authorList>
    </citation>
    <scope>NUCLEOTIDE SEQUENCE [LARGE SCALE GENOMIC DNA]</scope>
    <source>
        <strain evidence="3 4">DSM 18448</strain>
    </source>
</reference>
<dbReference type="Proteomes" id="UP000579605">
    <property type="component" value="Unassembled WGS sequence"/>
</dbReference>
<dbReference type="InterPro" id="IPR020904">
    <property type="entry name" value="Sc_DH/Rdtase_CS"/>
</dbReference>
<dbReference type="EMBL" id="JACBZH010000001">
    <property type="protein sequence ID" value="NYH92195.1"/>
    <property type="molecule type" value="Genomic_DNA"/>
</dbReference>
<evidence type="ECO:0000256" key="1">
    <source>
        <dbReference type="ARBA" id="ARBA00006484"/>
    </source>
</evidence>
<evidence type="ECO:0000256" key="2">
    <source>
        <dbReference type="ARBA" id="ARBA00023002"/>
    </source>
</evidence>
<dbReference type="GO" id="GO:0016491">
    <property type="term" value="F:oxidoreductase activity"/>
    <property type="evidence" value="ECO:0007669"/>
    <property type="project" value="UniProtKB-KW"/>
</dbReference>
<dbReference type="PROSITE" id="PS00061">
    <property type="entry name" value="ADH_SHORT"/>
    <property type="match status" value="1"/>
</dbReference>
<dbReference type="PANTHER" id="PTHR24321:SF14">
    <property type="entry name" value="SHORT-CHAIN TYPE DEHYDROGENASE_REDUCTASE BLR2146-RELATED"/>
    <property type="match status" value="1"/>
</dbReference>
<keyword evidence="4" id="KW-1185">Reference proteome</keyword>
<dbReference type="PRINTS" id="PR00080">
    <property type="entry name" value="SDRFAMILY"/>
</dbReference>
<dbReference type="PRINTS" id="PR00081">
    <property type="entry name" value="GDHRDH"/>
</dbReference>
<dbReference type="SUPFAM" id="SSF51735">
    <property type="entry name" value="NAD(P)-binding Rossmann-fold domains"/>
    <property type="match status" value="1"/>
</dbReference>
<dbReference type="Pfam" id="PF13561">
    <property type="entry name" value="adh_short_C2"/>
    <property type="match status" value="1"/>
</dbReference>
<gene>
    <name evidence="3" type="ORF">F4554_004833</name>
</gene>
<dbReference type="CDD" id="cd05233">
    <property type="entry name" value="SDR_c"/>
    <property type="match status" value="1"/>
</dbReference>
<dbReference type="Gene3D" id="3.40.50.720">
    <property type="entry name" value="NAD(P)-binding Rossmann-like Domain"/>
    <property type="match status" value="1"/>
</dbReference>
<sequence length="178" mass="18498">MDEFDRLDVLVNTAGGGGRHPDFPDTDDSVWEALLDLNLVGVVRCIRAALPHLLAAPEGGSVVTISSVNGMATFGSEPYSAAKSGLQILTANLAAKYGPQGVRFNLVAPGTIRTRVWDDQADSLARLARLYPLGRVGEPDDVAAAVAFLASGDAAWITGTVLPVDGGILSAGPTRSRS</sequence>
<name>A0A852ZJ86_9ACTN</name>